<dbReference type="InterPro" id="IPR016032">
    <property type="entry name" value="Sig_transdc_resp-reg_C-effctor"/>
</dbReference>
<dbReference type="Pfam" id="PF17874">
    <property type="entry name" value="TPR_MalT"/>
    <property type="match status" value="1"/>
</dbReference>
<dbReference type="EMBL" id="BMKR01000081">
    <property type="protein sequence ID" value="GGG15028.1"/>
    <property type="molecule type" value="Genomic_DNA"/>
</dbReference>
<keyword evidence="6" id="KW-1185">Reference proteome</keyword>
<dbReference type="Pfam" id="PF00196">
    <property type="entry name" value="GerE"/>
    <property type="match status" value="1"/>
</dbReference>
<keyword evidence="3" id="KW-0804">Transcription</keyword>
<dbReference type="SMART" id="SM00421">
    <property type="entry name" value="HTH_LUXR"/>
    <property type="match status" value="1"/>
</dbReference>
<reference evidence="5" key="2">
    <citation type="submission" date="2020-09" db="EMBL/GenBank/DDBJ databases">
        <authorList>
            <person name="Sun Q."/>
            <person name="Zhou Y."/>
        </authorList>
    </citation>
    <scope>NUCLEOTIDE SEQUENCE</scope>
    <source>
        <strain evidence="5">CGMCC 1.16134</strain>
    </source>
</reference>
<dbReference type="CDD" id="cd06170">
    <property type="entry name" value="LuxR_C_like"/>
    <property type="match status" value="1"/>
</dbReference>
<evidence type="ECO:0000256" key="3">
    <source>
        <dbReference type="ARBA" id="ARBA00023163"/>
    </source>
</evidence>
<dbReference type="AlphaFoldDB" id="A0A917FZ95"/>
<dbReference type="Pfam" id="PF25873">
    <property type="entry name" value="WHD_MalT"/>
    <property type="match status" value="1"/>
</dbReference>
<reference evidence="5" key="1">
    <citation type="journal article" date="2014" name="Int. J. Syst. Evol. Microbiol.">
        <title>Complete genome sequence of Corynebacterium casei LMG S-19264T (=DSM 44701T), isolated from a smear-ripened cheese.</title>
        <authorList>
            <consortium name="US DOE Joint Genome Institute (JGI-PGF)"/>
            <person name="Walter F."/>
            <person name="Albersmeier A."/>
            <person name="Kalinowski J."/>
            <person name="Ruckert C."/>
        </authorList>
    </citation>
    <scope>NUCLEOTIDE SEQUENCE</scope>
    <source>
        <strain evidence="5">CGMCC 1.16134</strain>
    </source>
</reference>
<keyword evidence="1" id="KW-0805">Transcription regulation</keyword>
<dbReference type="Proteomes" id="UP000637643">
    <property type="component" value="Unassembled WGS sequence"/>
</dbReference>
<evidence type="ECO:0000313" key="6">
    <source>
        <dbReference type="Proteomes" id="UP000637643"/>
    </source>
</evidence>
<feature type="domain" description="HTH luxR-type" evidence="4">
    <location>
        <begin position="782"/>
        <end position="847"/>
    </location>
</feature>
<dbReference type="GO" id="GO:0006355">
    <property type="term" value="P:regulation of DNA-templated transcription"/>
    <property type="evidence" value="ECO:0007669"/>
    <property type="project" value="InterPro"/>
</dbReference>
<dbReference type="PANTHER" id="PTHR44688">
    <property type="entry name" value="DNA-BINDING TRANSCRIPTIONAL ACTIVATOR DEVR_DOSR"/>
    <property type="match status" value="1"/>
</dbReference>
<evidence type="ECO:0000313" key="5">
    <source>
        <dbReference type="EMBL" id="GGG15028.1"/>
    </source>
</evidence>
<dbReference type="InterPro" id="IPR000792">
    <property type="entry name" value="Tscrpt_reg_LuxR_C"/>
</dbReference>
<accession>A0A917FZ95</accession>
<dbReference type="InterPro" id="IPR059106">
    <property type="entry name" value="WHD_MalT"/>
</dbReference>
<evidence type="ECO:0000259" key="4">
    <source>
        <dbReference type="PROSITE" id="PS50043"/>
    </source>
</evidence>
<dbReference type="PROSITE" id="PS50043">
    <property type="entry name" value="HTH_LUXR_2"/>
    <property type="match status" value="1"/>
</dbReference>
<dbReference type="GO" id="GO:0003677">
    <property type="term" value="F:DNA binding"/>
    <property type="evidence" value="ECO:0007669"/>
    <property type="project" value="UniProtKB-KW"/>
</dbReference>
<name>A0A917FZ95_9BACL</name>
<dbReference type="RefSeq" id="WP_189032794.1">
    <property type="nucleotide sequence ID" value="NZ_BMKR01000081.1"/>
</dbReference>
<dbReference type="SUPFAM" id="SSF46894">
    <property type="entry name" value="C-terminal effector domain of the bipartite response regulators"/>
    <property type="match status" value="1"/>
</dbReference>
<evidence type="ECO:0000256" key="1">
    <source>
        <dbReference type="ARBA" id="ARBA00023015"/>
    </source>
</evidence>
<dbReference type="SUPFAM" id="SSF48452">
    <property type="entry name" value="TPR-like"/>
    <property type="match status" value="1"/>
</dbReference>
<gene>
    <name evidence="5" type="ORF">GCM10010912_69300</name>
</gene>
<organism evidence="5 6">
    <name type="scientific">Paenibacillus albidus</name>
    <dbReference type="NCBI Taxonomy" id="2041023"/>
    <lineage>
        <taxon>Bacteria</taxon>
        <taxon>Bacillati</taxon>
        <taxon>Bacillota</taxon>
        <taxon>Bacilli</taxon>
        <taxon>Bacillales</taxon>
        <taxon>Paenibacillaceae</taxon>
        <taxon>Paenibacillus</taxon>
    </lineage>
</organism>
<evidence type="ECO:0000256" key="2">
    <source>
        <dbReference type="ARBA" id="ARBA00023125"/>
    </source>
</evidence>
<keyword evidence="2" id="KW-0238">DNA-binding</keyword>
<dbReference type="Gene3D" id="1.10.10.10">
    <property type="entry name" value="Winged helix-like DNA-binding domain superfamily/Winged helix DNA-binding domain"/>
    <property type="match status" value="1"/>
</dbReference>
<dbReference type="InterPro" id="IPR036388">
    <property type="entry name" value="WH-like_DNA-bd_sf"/>
</dbReference>
<dbReference type="InterPro" id="IPR027417">
    <property type="entry name" value="P-loop_NTPase"/>
</dbReference>
<dbReference type="InterPro" id="IPR011990">
    <property type="entry name" value="TPR-like_helical_dom_sf"/>
</dbReference>
<comment type="caution">
    <text evidence="5">The sequence shown here is derived from an EMBL/GenBank/DDBJ whole genome shotgun (WGS) entry which is preliminary data.</text>
</comment>
<dbReference type="PROSITE" id="PS00622">
    <property type="entry name" value="HTH_LUXR_1"/>
    <property type="match status" value="1"/>
</dbReference>
<dbReference type="PRINTS" id="PR00038">
    <property type="entry name" value="HTHLUXR"/>
</dbReference>
<dbReference type="SUPFAM" id="SSF52540">
    <property type="entry name" value="P-loop containing nucleoside triphosphate hydrolases"/>
    <property type="match status" value="1"/>
</dbReference>
<dbReference type="InterPro" id="IPR041617">
    <property type="entry name" value="TPR_MalT"/>
</dbReference>
<sequence length="850" mass="98674">MLVKTKLHIPNIRSSLVSRPRLMRKLNEGMKAKLTLVSAQAGYGKTTALSEWVKQQGSALVAWVSLDKLDNDWSQFWRCVMASIQESVPEFGNLIAFLLDKESEVFFETAISAFSNELLHISDELILVLDDYQFIDLPVIHRSLGYLLEHLPPHVHLYIASRTDLAIPTARLLARGEINLIQMQDLRFELDEGIIFFKDTTDLSLTNDQVAELFRQTEGWVSGLQLAAITLKRSDNIAESISQFNGHQRHISDYLLEEVYRHQTESMRRFLLETSILSRMNASLCQAVTGETNSQDQLERLEHLNLFIVPLDERRNWYRYHHLLSDFLQRIVAGEDPDHWRIIHIRAANWFENQGMDEEAVEHYIKGKQAEDAIRIIERIFPDYLQLKSTMMMRWIVALPESSYRDKPMLEMFYITKLVGDGEWDTAIRRIGQAEIRFEALRNTMPEPAWKQVMGNLYYFCGILSYLQQNLPRTSHYFELVESYLPEGSSFQYQASKRYQGYDHFTDLLSLNNDLVDVEQFLLKWIRSWGSKKNYPFVGYQYVTYCALLYEWNRLEEAEVYLGQALGREDLRSNIWLWIQLNLEFSRLQQALGQENGANEWLTQLKSNIDSPDYEWIVRRIEAEQALLSLRRDLPREALDWSATCGLSPADDVYLHRLAEYLVLAKVLTVSGRPEEALHLLERLYRLIDKENRLWDRIQIRVAQSVAYRISGQGEASLKKLETALKLAEPAGYIRSFVDEGKIMVEMLSEFTKSSQEGRVPSVSPEYIGRLLEALRDSSKIRPSKNEILTEQETKVLSLIADGMLNKEIADRLQISNETVKFHLKNVYRKLDAHNRIQALQQAKQSGILS</sequence>
<dbReference type="PANTHER" id="PTHR44688:SF25">
    <property type="entry name" value="HTH LUXR-TYPE DOMAIN-CONTAINING PROTEIN"/>
    <property type="match status" value="1"/>
</dbReference>
<dbReference type="Gene3D" id="1.25.40.10">
    <property type="entry name" value="Tetratricopeptide repeat domain"/>
    <property type="match status" value="1"/>
</dbReference>
<proteinExistence type="predicted"/>
<protein>
    <recommendedName>
        <fullName evidence="4">HTH luxR-type domain-containing protein</fullName>
    </recommendedName>
</protein>